<protein>
    <submittedName>
        <fullName evidence="1">Uncharacterized protein</fullName>
    </submittedName>
</protein>
<accession>A0A4Y2DRG2</accession>
<proteinExistence type="predicted"/>
<name>A0A4Y2DRG2_ARAVE</name>
<reference evidence="1 2" key="1">
    <citation type="journal article" date="2019" name="Sci. Rep.">
        <title>Orb-weaving spider Araneus ventricosus genome elucidates the spidroin gene catalogue.</title>
        <authorList>
            <person name="Kono N."/>
            <person name="Nakamura H."/>
            <person name="Ohtoshi R."/>
            <person name="Moran D.A.P."/>
            <person name="Shinohara A."/>
            <person name="Yoshida Y."/>
            <person name="Fujiwara M."/>
            <person name="Mori M."/>
            <person name="Tomita M."/>
            <person name="Arakawa K."/>
        </authorList>
    </citation>
    <scope>NUCLEOTIDE SEQUENCE [LARGE SCALE GENOMIC DNA]</scope>
</reference>
<comment type="caution">
    <text evidence="1">The sequence shown here is derived from an EMBL/GenBank/DDBJ whole genome shotgun (WGS) entry which is preliminary data.</text>
</comment>
<evidence type="ECO:0000313" key="1">
    <source>
        <dbReference type="EMBL" id="GBM18749.1"/>
    </source>
</evidence>
<dbReference type="EMBL" id="BGPR01000410">
    <property type="protein sequence ID" value="GBM18749.1"/>
    <property type="molecule type" value="Genomic_DNA"/>
</dbReference>
<organism evidence="1 2">
    <name type="scientific">Araneus ventricosus</name>
    <name type="common">Orbweaver spider</name>
    <name type="synonym">Epeira ventricosa</name>
    <dbReference type="NCBI Taxonomy" id="182803"/>
    <lineage>
        <taxon>Eukaryota</taxon>
        <taxon>Metazoa</taxon>
        <taxon>Ecdysozoa</taxon>
        <taxon>Arthropoda</taxon>
        <taxon>Chelicerata</taxon>
        <taxon>Arachnida</taxon>
        <taxon>Araneae</taxon>
        <taxon>Araneomorphae</taxon>
        <taxon>Entelegynae</taxon>
        <taxon>Araneoidea</taxon>
        <taxon>Araneidae</taxon>
        <taxon>Araneus</taxon>
    </lineage>
</organism>
<dbReference type="Proteomes" id="UP000499080">
    <property type="component" value="Unassembled WGS sequence"/>
</dbReference>
<dbReference type="AlphaFoldDB" id="A0A4Y2DRG2"/>
<evidence type="ECO:0000313" key="2">
    <source>
        <dbReference type="Proteomes" id="UP000499080"/>
    </source>
</evidence>
<sequence length="125" mass="14249">MTRCLLHIATLHEQSIRIISLWWLVSKWPSLAHASNSSLWRYVSSAMPFTVIVVHLREYYTGLPSSNLESDHGMAFATEPFQRFLKRYTTPFEPSTELALLQVFYDVHMAGNSTTPVTVSEDISS</sequence>
<keyword evidence="2" id="KW-1185">Reference proteome</keyword>
<gene>
    <name evidence="1" type="ORF">AVEN_44307_1</name>
</gene>